<reference evidence="2 3" key="1">
    <citation type="journal article" date="2023" name="J. Hered.">
        <title>Chromosome-level genome of the wood stork (Mycteria americana) provides insight into avian chromosome evolution.</title>
        <authorList>
            <person name="Flamio R. Jr."/>
            <person name="Ramstad K.M."/>
        </authorList>
    </citation>
    <scope>NUCLEOTIDE SEQUENCE [LARGE SCALE GENOMIC DNA]</scope>
    <source>
        <strain evidence="2">JAX WOST 10</strain>
    </source>
</reference>
<proteinExistence type="predicted"/>
<evidence type="ECO:0000256" key="1">
    <source>
        <dbReference type="SAM" id="MobiDB-lite"/>
    </source>
</evidence>
<keyword evidence="3" id="KW-1185">Reference proteome</keyword>
<dbReference type="AlphaFoldDB" id="A0AAN7NFD5"/>
<organism evidence="2 3">
    <name type="scientific">Mycteria americana</name>
    <name type="common">Wood stork</name>
    <dbReference type="NCBI Taxonomy" id="33587"/>
    <lineage>
        <taxon>Eukaryota</taxon>
        <taxon>Metazoa</taxon>
        <taxon>Chordata</taxon>
        <taxon>Craniata</taxon>
        <taxon>Vertebrata</taxon>
        <taxon>Euteleostomi</taxon>
        <taxon>Archelosauria</taxon>
        <taxon>Archosauria</taxon>
        <taxon>Dinosauria</taxon>
        <taxon>Saurischia</taxon>
        <taxon>Theropoda</taxon>
        <taxon>Coelurosauria</taxon>
        <taxon>Aves</taxon>
        <taxon>Neognathae</taxon>
        <taxon>Neoaves</taxon>
        <taxon>Aequornithes</taxon>
        <taxon>Ciconiiformes</taxon>
        <taxon>Ciconiidae</taxon>
        <taxon>Mycteria</taxon>
    </lineage>
</organism>
<feature type="compositionally biased region" description="Basic and acidic residues" evidence="1">
    <location>
        <begin position="108"/>
        <end position="119"/>
    </location>
</feature>
<dbReference type="Proteomes" id="UP001333110">
    <property type="component" value="Unassembled WGS sequence"/>
</dbReference>
<feature type="region of interest" description="Disordered" evidence="1">
    <location>
        <begin position="41"/>
        <end position="119"/>
    </location>
</feature>
<feature type="compositionally biased region" description="Basic and acidic residues" evidence="1">
    <location>
        <begin position="71"/>
        <end position="80"/>
    </location>
</feature>
<evidence type="ECO:0000313" key="3">
    <source>
        <dbReference type="Proteomes" id="UP001333110"/>
    </source>
</evidence>
<protein>
    <submittedName>
        <fullName evidence="2">Uncharacterized protein</fullName>
    </submittedName>
</protein>
<name>A0AAN7NFD5_MYCAM</name>
<sequence length="126" mass="13258">MATPAPAVTSTVATSGPPAIGTAVTPAPTATGTAVTASSIATDDAVQPGNQPVSVSIAPIHKKKPWKRKSARLEREDEKAGPSQGEEEEELVDETETTQSLSLSELSDMQKDFSHRPGEHIVTWLL</sequence>
<feature type="compositionally biased region" description="Acidic residues" evidence="1">
    <location>
        <begin position="85"/>
        <end position="96"/>
    </location>
</feature>
<comment type="caution">
    <text evidence="2">The sequence shown here is derived from an EMBL/GenBank/DDBJ whole genome shotgun (WGS) entry which is preliminary data.</text>
</comment>
<accession>A0AAN7NFD5</accession>
<feature type="region of interest" description="Disordered" evidence="1">
    <location>
        <begin position="1"/>
        <end position="27"/>
    </location>
</feature>
<evidence type="ECO:0000313" key="2">
    <source>
        <dbReference type="EMBL" id="KAK4810456.1"/>
    </source>
</evidence>
<dbReference type="EMBL" id="JAUNZN010000018">
    <property type="protein sequence ID" value="KAK4810456.1"/>
    <property type="molecule type" value="Genomic_DNA"/>
</dbReference>
<feature type="compositionally biased region" description="Low complexity" evidence="1">
    <location>
        <begin position="97"/>
        <end position="107"/>
    </location>
</feature>
<feature type="compositionally biased region" description="Basic residues" evidence="1">
    <location>
        <begin position="60"/>
        <end position="70"/>
    </location>
</feature>
<gene>
    <name evidence="2" type="ORF">QYF61_004236</name>
</gene>